<dbReference type="OMA" id="VRIFEFK"/>
<protein>
    <submittedName>
        <fullName evidence="1">Uncharacterized protein</fullName>
    </submittedName>
</protein>
<dbReference type="OrthoDB" id="5852160at2759"/>
<evidence type="ECO:0000313" key="2">
    <source>
        <dbReference type="Proteomes" id="UP000008068"/>
    </source>
</evidence>
<gene>
    <name evidence="1" type="ORF">CAEBREN_10170</name>
</gene>
<evidence type="ECO:0000313" key="1">
    <source>
        <dbReference type="EMBL" id="EGT51358.1"/>
    </source>
</evidence>
<dbReference type="eggNOG" id="ENOG502RA79">
    <property type="taxonomic scope" value="Eukaryota"/>
</dbReference>
<dbReference type="AlphaFoldDB" id="G0N3B2"/>
<reference evidence="2" key="1">
    <citation type="submission" date="2011-07" db="EMBL/GenBank/DDBJ databases">
        <authorList>
            <consortium name="Caenorhabditis brenneri Sequencing and Analysis Consortium"/>
            <person name="Wilson R.K."/>
        </authorList>
    </citation>
    <scope>NUCLEOTIDE SEQUENCE [LARGE SCALE GENOMIC DNA]</scope>
    <source>
        <strain evidence="2">PB2801</strain>
    </source>
</reference>
<name>G0N3B2_CAEBE</name>
<dbReference type="Proteomes" id="UP000008068">
    <property type="component" value="Unassembled WGS sequence"/>
</dbReference>
<sequence>MPHSEANATEEKSTAIELPGEKIDGGLICSNANFELDQGLNSSANFAILDVSSRDYDSSKRIAIGNFGANCNISSQEGVDLGVDADVVRAAYEGENFKIGTGLNFSTGIKFQPESWKLHVLGYGFEYDTDGFGLRVPVLDLKYKWW</sequence>
<proteinExistence type="predicted"/>
<dbReference type="HOGENOM" id="CLU_1779092_0_0_1"/>
<dbReference type="InParanoid" id="G0N3B2"/>
<accession>G0N3B2</accession>
<dbReference type="EMBL" id="GL379833">
    <property type="protein sequence ID" value="EGT51358.1"/>
    <property type="molecule type" value="Genomic_DNA"/>
</dbReference>
<keyword evidence="2" id="KW-1185">Reference proteome</keyword>
<organism evidence="2">
    <name type="scientific">Caenorhabditis brenneri</name>
    <name type="common">Nematode worm</name>
    <dbReference type="NCBI Taxonomy" id="135651"/>
    <lineage>
        <taxon>Eukaryota</taxon>
        <taxon>Metazoa</taxon>
        <taxon>Ecdysozoa</taxon>
        <taxon>Nematoda</taxon>
        <taxon>Chromadorea</taxon>
        <taxon>Rhabditida</taxon>
        <taxon>Rhabditina</taxon>
        <taxon>Rhabditomorpha</taxon>
        <taxon>Rhabditoidea</taxon>
        <taxon>Rhabditidae</taxon>
        <taxon>Peloderinae</taxon>
        <taxon>Caenorhabditis</taxon>
    </lineage>
</organism>